<proteinExistence type="inferred from homology"/>
<dbReference type="EMBL" id="AB022919">
    <property type="protein sequence ID" value="BAA82117.1"/>
    <property type="molecule type" value="Genomic_DNA"/>
</dbReference>
<evidence type="ECO:0000256" key="2">
    <source>
        <dbReference type="ARBA" id="ARBA00023002"/>
    </source>
</evidence>
<dbReference type="InterPro" id="IPR032710">
    <property type="entry name" value="NTF2-like_dom_sf"/>
</dbReference>
<dbReference type="CDD" id="cd00667">
    <property type="entry name" value="ring_hydroxylating_dioxygenases_beta"/>
    <property type="match status" value="1"/>
</dbReference>
<evidence type="ECO:0000256" key="1">
    <source>
        <dbReference type="ARBA" id="ARBA00009570"/>
    </source>
</evidence>
<dbReference type="SUPFAM" id="SSF54427">
    <property type="entry name" value="NTF2-like"/>
    <property type="match status" value="1"/>
</dbReference>
<evidence type="ECO:0000313" key="3">
    <source>
        <dbReference type="EMBL" id="BAA82117.1"/>
    </source>
</evidence>
<dbReference type="AlphaFoldDB" id="Q9XDW5"/>
<comment type="similarity">
    <text evidence="1">Belongs to the bacterial ring-hydroxylating dioxygenase beta subunit family.</text>
</comment>
<organism evidence="3">
    <name type="scientific">Rhodopseudomonas palustris</name>
    <dbReference type="NCBI Taxonomy" id="1076"/>
    <lineage>
        <taxon>Bacteria</taxon>
        <taxon>Pseudomonadati</taxon>
        <taxon>Pseudomonadota</taxon>
        <taxon>Alphaproteobacteria</taxon>
        <taxon>Hyphomicrobiales</taxon>
        <taxon>Nitrobacteraceae</taxon>
        <taxon>Rhodopseudomonas</taxon>
    </lineage>
</organism>
<dbReference type="PANTHER" id="PTHR41534">
    <property type="entry name" value="BLR3401 PROTEIN"/>
    <property type="match status" value="1"/>
</dbReference>
<dbReference type="Gene3D" id="3.10.450.50">
    <property type="match status" value="1"/>
</dbReference>
<dbReference type="Pfam" id="PF00866">
    <property type="entry name" value="Ring_hydroxyl_B"/>
    <property type="match status" value="1"/>
</dbReference>
<name>Q9XDW5_RHOPL</name>
<protein>
    <submittedName>
        <fullName evidence="3">PsbAc</fullName>
    </submittedName>
</protein>
<dbReference type="GO" id="GO:0019380">
    <property type="term" value="P:3-phenylpropionate catabolic process"/>
    <property type="evidence" value="ECO:0007669"/>
    <property type="project" value="TreeGrafter"/>
</dbReference>
<accession>Q9XDW5</accession>
<reference evidence="3" key="1">
    <citation type="journal article" date="2000" name="DNA Seq.">
        <title>Cloning of genes participating in aerobic biodegradation of p-cumate from Rhodopseudomonas palustris.</title>
        <authorList>
            <person name="Puskas L.G."/>
            <person name="Inui M."/>
            <person name="Kele Z."/>
            <person name="Yukawa H."/>
        </authorList>
    </citation>
    <scope>NUCLEOTIDE SEQUENCE</scope>
    <source>
        <strain evidence="3">No.7.</strain>
    </source>
</reference>
<dbReference type="GO" id="GO:0016491">
    <property type="term" value="F:oxidoreductase activity"/>
    <property type="evidence" value="ECO:0007669"/>
    <property type="project" value="UniProtKB-KW"/>
</dbReference>
<dbReference type="InterPro" id="IPR000391">
    <property type="entry name" value="Rng_hydr_dOase-bsu"/>
</dbReference>
<sequence length="160" mass="18536">MNTIERSKVEDFLFHEADLLDQWRLPEWLELFTDNATYEVPCTDLPPDASSDVSLFYIADDRFRLGERVKRLMKRTAHAEFPHSDSRLIGNIRIRESDDDGLRLSAKFQTYRTKDGTTDVYIGTANYRLRINGDRLQIRDKRCLLAGDGLRPSGRISIVL</sequence>
<gene>
    <name evidence="3" type="primary">psbAc</name>
</gene>
<keyword evidence="2" id="KW-0560">Oxidoreductase</keyword>
<dbReference type="PANTHER" id="PTHR41534:SF2">
    <property type="entry name" value="3-PHENYLPROPIONATE_CINNAMIC ACID DIOXYGENASE SUBUNIT BETA"/>
    <property type="match status" value="1"/>
</dbReference>